<keyword evidence="3" id="KW-0966">Cell projection</keyword>
<dbReference type="PIRSF" id="PIRSF003092">
    <property type="entry name" value="MinD"/>
    <property type="match status" value="1"/>
</dbReference>
<dbReference type="PANTHER" id="PTHR43384:SF4">
    <property type="entry name" value="CELLULOSE BIOSYNTHESIS PROTEIN BCSQ-RELATED"/>
    <property type="match status" value="1"/>
</dbReference>
<dbReference type="Pfam" id="PF10609">
    <property type="entry name" value="ParA"/>
    <property type="match status" value="1"/>
</dbReference>
<evidence type="ECO:0000313" key="3">
    <source>
        <dbReference type="EMBL" id="SHH99505.1"/>
    </source>
</evidence>
<dbReference type="GO" id="GO:0009898">
    <property type="term" value="C:cytoplasmic side of plasma membrane"/>
    <property type="evidence" value="ECO:0007669"/>
    <property type="project" value="TreeGrafter"/>
</dbReference>
<dbReference type="Proteomes" id="UP000184389">
    <property type="component" value="Unassembled WGS sequence"/>
</dbReference>
<dbReference type="GO" id="GO:0005524">
    <property type="term" value="F:ATP binding"/>
    <property type="evidence" value="ECO:0007669"/>
    <property type="project" value="UniProtKB-KW"/>
</dbReference>
<dbReference type="GO" id="GO:0016887">
    <property type="term" value="F:ATP hydrolysis activity"/>
    <property type="evidence" value="ECO:0007669"/>
    <property type="project" value="TreeGrafter"/>
</dbReference>
<keyword evidence="1" id="KW-0547">Nucleotide-binding</keyword>
<dbReference type="OrthoDB" id="9816297at2"/>
<dbReference type="PANTHER" id="PTHR43384">
    <property type="entry name" value="SEPTUM SITE-DETERMINING PROTEIN MIND HOMOLOG, CHLOROPLASTIC-RELATED"/>
    <property type="match status" value="1"/>
</dbReference>
<dbReference type="GO" id="GO:0005829">
    <property type="term" value="C:cytosol"/>
    <property type="evidence" value="ECO:0007669"/>
    <property type="project" value="TreeGrafter"/>
</dbReference>
<dbReference type="InterPro" id="IPR050625">
    <property type="entry name" value="ParA/MinD_ATPase"/>
</dbReference>
<evidence type="ECO:0000313" key="4">
    <source>
        <dbReference type="Proteomes" id="UP000184389"/>
    </source>
</evidence>
<keyword evidence="4" id="KW-1185">Reference proteome</keyword>
<dbReference type="SUPFAM" id="SSF52540">
    <property type="entry name" value="P-loop containing nucleoside triphosphate hydrolases"/>
    <property type="match status" value="1"/>
</dbReference>
<dbReference type="EMBL" id="FQXR01000007">
    <property type="protein sequence ID" value="SHH99505.1"/>
    <property type="molecule type" value="Genomic_DNA"/>
</dbReference>
<reference evidence="3 4" key="1">
    <citation type="submission" date="2016-11" db="EMBL/GenBank/DDBJ databases">
        <authorList>
            <person name="Jaros S."/>
            <person name="Januszkiewicz K."/>
            <person name="Wedrychowicz H."/>
        </authorList>
    </citation>
    <scope>NUCLEOTIDE SEQUENCE [LARGE SCALE GENOMIC DNA]</scope>
    <source>
        <strain evidence="3 4">DSM 13106</strain>
    </source>
</reference>
<dbReference type="InterPro" id="IPR033875">
    <property type="entry name" value="FlhG"/>
</dbReference>
<sequence>MADQAEKLRKIMDKITQEKQDISTKTSKAKIISVTSGKGGVGKTNFTINLAISLKQLGYEVVVVDADIGLANVDIIAGTITKHTISDLFTENKSIFEIMTEGPKGIKIISGGSGIKELSSFNEDNLNRFIVEIEKLEYYSDFIIIDTGAGINNNVMKFLMASDEVVLVITPDPTSLTDGYALLKALTMYNYKNKVKIVVNMSENKKEADEVFNKLNTVSNKFLQTSVDFLGFINSSSIVSNAVRNQRPFVLSNPNSSVSKKINIIALKFANQEEVEIKKDKSFSQKLKELFLRKDG</sequence>
<keyword evidence="3" id="KW-0969">Cilium</keyword>
<dbReference type="RefSeq" id="WP_072744343.1">
    <property type="nucleotide sequence ID" value="NZ_FQXR01000007.1"/>
</dbReference>
<dbReference type="InterPro" id="IPR033756">
    <property type="entry name" value="YlxH/NBP35"/>
</dbReference>
<dbReference type="InterPro" id="IPR025501">
    <property type="entry name" value="MinD_FleN"/>
</dbReference>
<dbReference type="AlphaFoldDB" id="A0A1M5XI09"/>
<evidence type="ECO:0000256" key="2">
    <source>
        <dbReference type="ARBA" id="ARBA00022840"/>
    </source>
</evidence>
<protein>
    <submittedName>
        <fullName evidence="3">Flagellar biosynthesis protein FlhG</fullName>
    </submittedName>
</protein>
<dbReference type="Gene3D" id="3.40.50.300">
    <property type="entry name" value="P-loop containing nucleotide triphosphate hydrolases"/>
    <property type="match status" value="1"/>
</dbReference>
<evidence type="ECO:0000256" key="1">
    <source>
        <dbReference type="ARBA" id="ARBA00022741"/>
    </source>
</evidence>
<keyword evidence="3" id="KW-0282">Flagellum</keyword>
<dbReference type="InterPro" id="IPR027417">
    <property type="entry name" value="P-loop_NTPase"/>
</dbReference>
<dbReference type="CDD" id="cd02038">
    <property type="entry name" value="FlhG-like"/>
    <property type="match status" value="1"/>
</dbReference>
<name>A0A1M5XI09_9FIRM</name>
<gene>
    <name evidence="3" type="ORF">SAMN02745180_01672</name>
</gene>
<dbReference type="GO" id="GO:0051782">
    <property type="term" value="P:negative regulation of cell division"/>
    <property type="evidence" value="ECO:0007669"/>
    <property type="project" value="TreeGrafter"/>
</dbReference>
<proteinExistence type="predicted"/>
<organism evidence="3 4">
    <name type="scientific">Sporanaerobacter acetigenes DSM 13106</name>
    <dbReference type="NCBI Taxonomy" id="1123281"/>
    <lineage>
        <taxon>Bacteria</taxon>
        <taxon>Bacillati</taxon>
        <taxon>Bacillota</taxon>
        <taxon>Tissierellia</taxon>
        <taxon>Tissierellales</taxon>
        <taxon>Sporanaerobacteraceae</taxon>
        <taxon>Sporanaerobacter</taxon>
    </lineage>
</organism>
<dbReference type="STRING" id="1123281.SAMN02745180_01672"/>
<keyword evidence="2" id="KW-0067">ATP-binding</keyword>
<accession>A0A1M5XI09</accession>